<name>A0ABY2Q5X4_9HYPH</name>
<evidence type="ECO:0000313" key="3">
    <source>
        <dbReference type="Proteomes" id="UP000306441"/>
    </source>
</evidence>
<feature type="domain" description="Glutamine amidotransferase" evidence="1">
    <location>
        <begin position="43"/>
        <end position="179"/>
    </location>
</feature>
<accession>A0ABY2Q5X4</accession>
<dbReference type="CDD" id="cd01741">
    <property type="entry name" value="GATase1_1"/>
    <property type="match status" value="1"/>
</dbReference>
<dbReference type="PROSITE" id="PS51273">
    <property type="entry name" value="GATASE_TYPE_1"/>
    <property type="match status" value="1"/>
</dbReference>
<dbReference type="PANTHER" id="PTHR42695">
    <property type="entry name" value="GLUTAMINE AMIDOTRANSFERASE YLR126C-RELATED"/>
    <property type="match status" value="1"/>
</dbReference>
<dbReference type="InterPro" id="IPR017926">
    <property type="entry name" value="GATASE"/>
</dbReference>
<dbReference type="RefSeq" id="WP_136359389.1">
    <property type="nucleotide sequence ID" value="NZ_SSNY01000010.1"/>
</dbReference>
<sequence>MRVLIVENYDGTGLGQVGAALAEANAEIDLRRPYLGDTLPTDTTGHDALVMFGGGQNALADDAYPYFPDLMKLIRTFTDRQQAVLGICLGSQLIARAFGGENHIGTAREFGWQKVSLAPEAKADAVLGGLPASFPTFQWHDDTFSLPEGAVRLAGNAVAENQAFRVGRATYGFQFHFEADRALVRQWSAKFGDLIAQKRPDWTETMEADAASFGADADERGIAIARAWVAAI</sequence>
<dbReference type="Pfam" id="PF00117">
    <property type="entry name" value="GATase"/>
    <property type="match status" value="1"/>
</dbReference>
<protein>
    <submittedName>
        <fullName evidence="2">GMP synthase</fullName>
    </submittedName>
</protein>
<gene>
    <name evidence="2" type="ORF">E6C48_17145</name>
</gene>
<organism evidence="2 3">
    <name type="scientific">Ollibium composti</name>
    <dbReference type="NCBI Taxonomy" id="2675109"/>
    <lineage>
        <taxon>Bacteria</taxon>
        <taxon>Pseudomonadati</taxon>
        <taxon>Pseudomonadota</taxon>
        <taxon>Alphaproteobacteria</taxon>
        <taxon>Hyphomicrobiales</taxon>
        <taxon>Phyllobacteriaceae</taxon>
        <taxon>Ollibium</taxon>
    </lineage>
</organism>
<dbReference type="Proteomes" id="UP000306441">
    <property type="component" value="Unassembled WGS sequence"/>
</dbReference>
<dbReference type="PANTHER" id="PTHR42695:SF5">
    <property type="entry name" value="GLUTAMINE AMIDOTRANSFERASE YLR126C-RELATED"/>
    <property type="match status" value="1"/>
</dbReference>
<keyword evidence="3" id="KW-1185">Reference proteome</keyword>
<comment type="caution">
    <text evidence="2">The sequence shown here is derived from an EMBL/GenBank/DDBJ whole genome shotgun (WGS) entry which is preliminary data.</text>
</comment>
<dbReference type="InterPro" id="IPR029062">
    <property type="entry name" value="Class_I_gatase-like"/>
</dbReference>
<dbReference type="SUPFAM" id="SSF52317">
    <property type="entry name" value="Class I glutamine amidotransferase-like"/>
    <property type="match status" value="1"/>
</dbReference>
<proteinExistence type="predicted"/>
<evidence type="ECO:0000313" key="2">
    <source>
        <dbReference type="EMBL" id="THF55793.1"/>
    </source>
</evidence>
<dbReference type="InterPro" id="IPR044992">
    <property type="entry name" value="ChyE-like"/>
</dbReference>
<evidence type="ECO:0000259" key="1">
    <source>
        <dbReference type="Pfam" id="PF00117"/>
    </source>
</evidence>
<dbReference type="EMBL" id="SSNY01000010">
    <property type="protein sequence ID" value="THF55793.1"/>
    <property type="molecule type" value="Genomic_DNA"/>
</dbReference>
<dbReference type="Gene3D" id="3.40.50.880">
    <property type="match status" value="1"/>
</dbReference>
<reference evidence="2 3" key="1">
    <citation type="submission" date="2019-04" db="EMBL/GenBank/DDBJ databases">
        <title>Mesorhizobium composti sp. nov., isolated from compost.</title>
        <authorList>
            <person name="Lin S.-Y."/>
            <person name="Hameed A."/>
            <person name="Hsieh Y.-T."/>
            <person name="Young C.-C."/>
        </authorList>
    </citation>
    <scope>NUCLEOTIDE SEQUENCE [LARGE SCALE GENOMIC DNA]</scope>
    <source>
        <strain evidence="2 3">CC-YTH430</strain>
    </source>
</reference>